<name>A0A2J7ZTZ0_9CHLO</name>
<comment type="caution">
    <text evidence="7">The sequence shown here is derived from an EMBL/GenBank/DDBJ whole genome shotgun (WGS) entry which is preliminary data.</text>
</comment>
<keyword evidence="2 4" id="KW-0560">Oxidoreductase</keyword>
<dbReference type="GO" id="GO:0004777">
    <property type="term" value="F:succinate-semialdehyde dehydrogenase (NAD+) activity"/>
    <property type="evidence" value="ECO:0007669"/>
    <property type="project" value="TreeGrafter"/>
</dbReference>
<evidence type="ECO:0000256" key="2">
    <source>
        <dbReference type="ARBA" id="ARBA00023002"/>
    </source>
</evidence>
<feature type="domain" description="Aldehyde dehydrogenase" evidence="6">
    <location>
        <begin position="341"/>
        <end position="505"/>
    </location>
</feature>
<dbReference type="Pfam" id="PF00171">
    <property type="entry name" value="Aldedh"/>
    <property type="match status" value="1"/>
</dbReference>
<evidence type="ECO:0000313" key="7">
    <source>
        <dbReference type="EMBL" id="PNH03734.1"/>
    </source>
</evidence>
<evidence type="ECO:0000256" key="3">
    <source>
        <dbReference type="PROSITE-ProRule" id="PRU10007"/>
    </source>
</evidence>
<dbReference type="InterPro" id="IPR050740">
    <property type="entry name" value="Aldehyde_DH_Superfamily"/>
</dbReference>
<evidence type="ECO:0000256" key="4">
    <source>
        <dbReference type="RuleBase" id="RU003345"/>
    </source>
</evidence>
<dbReference type="InterPro" id="IPR015590">
    <property type="entry name" value="Aldehyde_DH_dom"/>
</dbReference>
<dbReference type="Proteomes" id="UP000236333">
    <property type="component" value="Unassembled WGS sequence"/>
</dbReference>
<dbReference type="GO" id="GO:0009450">
    <property type="term" value="P:gamma-aminobutyric acid catabolic process"/>
    <property type="evidence" value="ECO:0007669"/>
    <property type="project" value="TreeGrafter"/>
</dbReference>
<dbReference type="InterPro" id="IPR016162">
    <property type="entry name" value="Ald_DH_N"/>
</dbReference>
<feature type="compositionally biased region" description="Pro residues" evidence="5">
    <location>
        <begin position="51"/>
        <end position="62"/>
    </location>
</feature>
<dbReference type="FunFam" id="3.40.605.10:FF:000063">
    <property type="entry name" value="Succinate-semialdehyde dehydrogenase, mitochondrial"/>
    <property type="match status" value="1"/>
</dbReference>
<evidence type="ECO:0000256" key="1">
    <source>
        <dbReference type="ARBA" id="ARBA00009986"/>
    </source>
</evidence>
<protein>
    <submittedName>
        <fullName evidence="7">Succinate-semialdehyde dehydrogenase, mitochondrial</fullName>
    </submittedName>
</protein>
<comment type="similarity">
    <text evidence="1 4">Belongs to the aldehyde dehydrogenase family.</text>
</comment>
<dbReference type="EMBL" id="PGGS01000470">
    <property type="protein sequence ID" value="PNH03734.1"/>
    <property type="molecule type" value="Genomic_DNA"/>
</dbReference>
<reference evidence="7 8" key="1">
    <citation type="journal article" date="2017" name="Mol. Biol. Evol.">
        <title>The 4-celled Tetrabaena socialis nuclear genome reveals the essential components for genetic control of cell number at the origin of multicellularity in the volvocine lineage.</title>
        <authorList>
            <person name="Featherston J."/>
            <person name="Arakaki Y."/>
            <person name="Hanschen E.R."/>
            <person name="Ferris P.J."/>
            <person name="Michod R.E."/>
            <person name="Olson B.J.S.C."/>
            <person name="Nozaki H."/>
            <person name="Durand P.M."/>
        </authorList>
    </citation>
    <scope>NUCLEOTIDE SEQUENCE [LARGE SCALE GENOMIC DNA]</scope>
    <source>
        <strain evidence="7 8">NIES-571</strain>
    </source>
</reference>
<feature type="region of interest" description="Disordered" evidence="5">
    <location>
        <begin position="42"/>
        <end position="64"/>
    </location>
</feature>
<proteinExistence type="inferred from homology"/>
<dbReference type="PANTHER" id="PTHR43353">
    <property type="entry name" value="SUCCINATE-SEMIALDEHYDE DEHYDROGENASE, MITOCHONDRIAL"/>
    <property type="match status" value="1"/>
</dbReference>
<evidence type="ECO:0000256" key="5">
    <source>
        <dbReference type="SAM" id="MobiDB-lite"/>
    </source>
</evidence>
<dbReference type="InterPro" id="IPR029510">
    <property type="entry name" value="Ald_DH_CS_GLU"/>
</dbReference>
<accession>A0A2J7ZTZ0</accession>
<gene>
    <name evidence="7" type="ORF">TSOC_010181</name>
</gene>
<keyword evidence="8" id="KW-1185">Reference proteome</keyword>
<dbReference type="InterPro" id="IPR016161">
    <property type="entry name" value="Ald_DH/histidinol_DH"/>
</dbReference>
<feature type="region of interest" description="Disordered" evidence="5">
    <location>
        <begin position="83"/>
        <end position="118"/>
    </location>
</feature>
<dbReference type="SUPFAM" id="SSF53720">
    <property type="entry name" value="ALDH-like"/>
    <property type="match status" value="1"/>
</dbReference>
<dbReference type="OrthoDB" id="310895at2759"/>
<feature type="active site" evidence="3">
    <location>
        <position position="484"/>
    </location>
</feature>
<sequence>MLGASAPSQLHPAAVEVAVQEAARAAQQGALRGDVTGLMMMGGGSVRGSGPRPPPPPPPLLPPLQESFFPLLPLLLPLSLPEAEEAKDRRPAPAAAAPDVEAGEEGAGSPPREDGPPCPIEMLGHEVKGPWLVAAWLRDAALPDKACVKSGWRGCQQGRRPGPAAAAAWAVAASAAPACGAGPPLPRHKRRSACGAWMAAGGADGEGAWCGEAASGRAGLAEPIKLIICRAACGEAVAALELIGKSSSQETPFAAAAPAMLPAAPSAVRQPSAVRHKSSSTSNLEEVAQAAGLSRAAVSEELLSRVKDRGLLHTAGLIGGKWAEAASDKGTFEVRVFGAGAAASVDWFAGEAVRVCGDVLEPPSRDRRMLVLKQPVGVVGAITPWNFPMSMITRKVAPALAAGCTVVLKPSELTPLTALALAELAERAGLPDGCLNLVMGDAPAIGHELVSSDTVRKLGFTGSTAVGRLLAAGAGGGVKRVSLELGGNAPIIVFGDADLELAAKAEAALPPNPTPACGRTTSPSDTSSLSAMLASQAWSSRLKPRTMSVPATSTPSLPTGCTITPCVFSGRKAVNSGRPG</sequence>
<dbReference type="PANTHER" id="PTHR43353:SF5">
    <property type="entry name" value="SUCCINATE-SEMIALDEHYDE DEHYDROGENASE, MITOCHONDRIAL"/>
    <property type="match status" value="1"/>
</dbReference>
<evidence type="ECO:0000313" key="8">
    <source>
        <dbReference type="Proteomes" id="UP000236333"/>
    </source>
</evidence>
<dbReference type="PROSITE" id="PS00687">
    <property type="entry name" value="ALDEHYDE_DEHYDR_GLU"/>
    <property type="match status" value="1"/>
</dbReference>
<organism evidence="7 8">
    <name type="scientific">Tetrabaena socialis</name>
    <dbReference type="NCBI Taxonomy" id="47790"/>
    <lineage>
        <taxon>Eukaryota</taxon>
        <taxon>Viridiplantae</taxon>
        <taxon>Chlorophyta</taxon>
        <taxon>core chlorophytes</taxon>
        <taxon>Chlorophyceae</taxon>
        <taxon>CS clade</taxon>
        <taxon>Chlamydomonadales</taxon>
        <taxon>Tetrabaenaceae</taxon>
        <taxon>Tetrabaena</taxon>
    </lineage>
</organism>
<dbReference type="Gene3D" id="3.40.605.10">
    <property type="entry name" value="Aldehyde Dehydrogenase, Chain A, domain 1"/>
    <property type="match status" value="1"/>
</dbReference>
<evidence type="ECO:0000259" key="6">
    <source>
        <dbReference type="Pfam" id="PF00171"/>
    </source>
</evidence>
<dbReference type="AlphaFoldDB" id="A0A2J7ZTZ0"/>